<evidence type="ECO:0000313" key="1">
    <source>
        <dbReference type="EMBL" id="KAL0578809.1"/>
    </source>
</evidence>
<dbReference type="Proteomes" id="UP001465976">
    <property type="component" value="Unassembled WGS sequence"/>
</dbReference>
<evidence type="ECO:0000313" key="2">
    <source>
        <dbReference type="Proteomes" id="UP001465976"/>
    </source>
</evidence>
<protein>
    <submittedName>
        <fullName evidence="1">Uncharacterized protein</fullName>
    </submittedName>
</protein>
<reference evidence="1 2" key="1">
    <citation type="submission" date="2024-02" db="EMBL/GenBank/DDBJ databases">
        <title>A draft genome for the cacao thread blight pathogen Marasmius crinis-equi.</title>
        <authorList>
            <person name="Cohen S.P."/>
            <person name="Baruah I.K."/>
            <person name="Amoako-Attah I."/>
            <person name="Bukari Y."/>
            <person name="Meinhardt L.W."/>
            <person name="Bailey B.A."/>
        </authorList>
    </citation>
    <scope>NUCLEOTIDE SEQUENCE [LARGE SCALE GENOMIC DNA]</scope>
    <source>
        <strain evidence="1 2">GH-76</strain>
    </source>
</reference>
<proteinExistence type="predicted"/>
<name>A0ABR3FTL7_9AGAR</name>
<gene>
    <name evidence="1" type="ORF">V5O48_003176</name>
</gene>
<dbReference type="EMBL" id="JBAHYK010000083">
    <property type="protein sequence ID" value="KAL0578809.1"/>
    <property type="molecule type" value="Genomic_DNA"/>
</dbReference>
<comment type="caution">
    <text evidence="1">The sequence shown here is derived from an EMBL/GenBank/DDBJ whole genome shotgun (WGS) entry which is preliminary data.</text>
</comment>
<keyword evidence="2" id="KW-1185">Reference proteome</keyword>
<organism evidence="1 2">
    <name type="scientific">Marasmius crinis-equi</name>
    <dbReference type="NCBI Taxonomy" id="585013"/>
    <lineage>
        <taxon>Eukaryota</taxon>
        <taxon>Fungi</taxon>
        <taxon>Dikarya</taxon>
        <taxon>Basidiomycota</taxon>
        <taxon>Agaricomycotina</taxon>
        <taxon>Agaricomycetes</taxon>
        <taxon>Agaricomycetidae</taxon>
        <taxon>Agaricales</taxon>
        <taxon>Marasmiineae</taxon>
        <taxon>Marasmiaceae</taxon>
        <taxon>Marasmius</taxon>
    </lineage>
</organism>
<sequence length="196" mass="22017">MSGLLSLRIRGYPFDLDSDESRWSDTHLRCFLQRSACTITSLHVERLTITDDQMLSLLQMISTLESLYIEELREDHETLVNLIITATFLDRFAVNPCLDSLFSVPLVPRLTDLKLVVHAEDIQADRVLNAITSRWLPEPTHAAEIGVECLRSVAIVVMLDDADQQGGCLDALLGLRDAGMRLAITYGDVDELYPDE</sequence>
<accession>A0ABR3FTL7</accession>